<evidence type="ECO:0000256" key="4">
    <source>
        <dbReference type="ARBA" id="ARBA00022692"/>
    </source>
</evidence>
<evidence type="ECO:0000256" key="1">
    <source>
        <dbReference type="ARBA" id="ARBA00004141"/>
    </source>
</evidence>
<feature type="region of interest" description="Disordered" evidence="9">
    <location>
        <begin position="783"/>
        <end position="817"/>
    </location>
</feature>
<protein>
    <recommendedName>
        <fullName evidence="13">OPT oligopeptide transporter</fullName>
    </recommendedName>
</protein>
<feature type="transmembrane region" description="Helical" evidence="10">
    <location>
        <begin position="172"/>
        <end position="192"/>
    </location>
</feature>
<evidence type="ECO:0000256" key="3">
    <source>
        <dbReference type="ARBA" id="ARBA00022448"/>
    </source>
</evidence>
<feature type="transmembrane region" description="Helical" evidence="10">
    <location>
        <begin position="437"/>
        <end position="457"/>
    </location>
</feature>
<evidence type="ECO:0000256" key="7">
    <source>
        <dbReference type="ARBA" id="ARBA00022989"/>
    </source>
</evidence>
<evidence type="ECO:0008006" key="13">
    <source>
        <dbReference type="Google" id="ProtNLM"/>
    </source>
</evidence>
<dbReference type="NCBIfam" id="TIGR00728">
    <property type="entry name" value="OPT_sfam"/>
    <property type="match status" value="1"/>
</dbReference>
<feature type="transmembrane region" description="Helical" evidence="10">
    <location>
        <begin position="499"/>
        <end position="521"/>
    </location>
</feature>
<sequence length="982" mass="109740">MATLLPEDKHSTSTLDEKLDVEKQAQVLPVAVADFDDPNLDKDAVILEDDSPYPEVRSAVANTDDPEMPVNTLRAWTIGLIWAIIVPGMNQFFYFRYPSVTVTGLLSFPLGRLWARFMPRVKLFGISLNPGPFTVKEHVLVTIMATVGYQSAYATDIIAVQRVYYNQIYNFGYQWMLVMSTQLIGFSIGGIARRFLVAPPSMIWPTNLVTCALFNTLHSQKYAGMGNRGGISREWFFTYAFVGSLCWYFFPGYIFQALSYFNWVCWIKPNNVVVNQLFGYYSGLGMSLITFDWSQIAYIGSPLASPWWATANVAVGFVFFFWILTPILYYTNTWYAKYMPISSRTSFDNTGASYDVTRILTPEATLDIKKYEAYSPLFLSTTFALSYGLSFASITATIVHTALYFRKQIWVQARRSLSEQPDIHARLMSRYRQVPEWWYSIVFVVMFVFAIISIEAWHTQMPVWALVLALVVAFVYTVPIGMIQAITNQQIGLNVITELIIGYALPGRPIAMMMFKTWGYITMAQALQFTSDFKLCHYMKIPPRIMFSAQVIAAIIAGTVQLGVQAWMFTNIKGMCDPNQKDGFICPNTEVFGTASIIWGVIGPQRQFSKGQIYYGLVFFFLLGAVAPVITYLISLKWPNSIIKYVNFPVILSGIGYIPPASALNYVPWAIVGFIFNYVIRRRHFSWWTKYNYSGVAISAILIFFCLQYPKDNTIGENTIAKWWGNTVSVNTADASSAALLPVPDIGFFGTGEIFRVFTLVHDQVLLAIHSLATLYSRPSLGPCNERNGTSPRFERTPRTGARGGLQSRKGKHSSLNNGLQVTTTAAAMAITMYGNDSAKTKTTNPTPTSTSADIPATVLAAAVPPWPAVILQVDKWTESYSWETRDVSTTARMRVPEPPLMATPEVVARPRMDGCCPSLAYLCAEMRASAATPSADSITYLLATSCDCVSEQPPTELVFDRAKAGWSLGQAIKVGAHVSQR</sequence>
<organism evidence="11 12">
    <name type="scientific">Trametes cubensis</name>
    <dbReference type="NCBI Taxonomy" id="1111947"/>
    <lineage>
        <taxon>Eukaryota</taxon>
        <taxon>Fungi</taxon>
        <taxon>Dikarya</taxon>
        <taxon>Basidiomycota</taxon>
        <taxon>Agaricomycotina</taxon>
        <taxon>Agaricomycetes</taxon>
        <taxon>Polyporales</taxon>
        <taxon>Polyporaceae</taxon>
        <taxon>Trametes</taxon>
    </lineage>
</organism>
<dbReference type="GO" id="GO:0015031">
    <property type="term" value="P:protein transport"/>
    <property type="evidence" value="ECO:0007669"/>
    <property type="project" value="UniProtKB-KW"/>
</dbReference>
<dbReference type="PANTHER" id="PTHR22601">
    <property type="entry name" value="ISP4 LIKE PROTEIN"/>
    <property type="match status" value="1"/>
</dbReference>
<dbReference type="InterPro" id="IPR004648">
    <property type="entry name" value="Oligpept_transpt"/>
</dbReference>
<feature type="transmembrane region" description="Helical" evidence="10">
    <location>
        <begin position="384"/>
        <end position="405"/>
    </location>
</feature>
<comment type="similarity">
    <text evidence="2">Belongs to the oligopeptide OPT transporter family.</text>
</comment>
<dbReference type="EMBL" id="JAPEVG010000895">
    <property type="protein sequence ID" value="KAJ8454759.1"/>
    <property type="molecule type" value="Genomic_DNA"/>
</dbReference>
<keyword evidence="12" id="KW-1185">Reference proteome</keyword>
<keyword evidence="6" id="KW-0653">Protein transport</keyword>
<comment type="caution">
    <text evidence="11">The sequence shown here is derived from an EMBL/GenBank/DDBJ whole genome shotgun (WGS) entry which is preliminary data.</text>
</comment>
<gene>
    <name evidence="11" type="ORF">ONZ51_g12846</name>
</gene>
<evidence type="ECO:0000256" key="5">
    <source>
        <dbReference type="ARBA" id="ARBA00022856"/>
    </source>
</evidence>
<keyword evidence="8 10" id="KW-0472">Membrane</keyword>
<feature type="transmembrane region" description="Helical" evidence="10">
    <location>
        <begin position="691"/>
        <end position="710"/>
    </location>
</feature>
<keyword evidence="4 10" id="KW-0812">Transmembrane</keyword>
<dbReference type="GO" id="GO:0016020">
    <property type="term" value="C:membrane"/>
    <property type="evidence" value="ECO:0007669"/>
    <property type="project" value="UniProtKB-SubCell"/>
</dbReference>
<dbReference type="NCBIfam" id="TIGR00727">
    <property type="entry name" value="ISP4_OPT"/>
    <property type="match status" value="1"/>
</dbReference>
<dbReference type="GO" id="GO:0035673">
    <property type="term" value="F:oligopeptide transmembrane transporter activity"/>
    <property type="evidence" value="ECO:0007669"/>
    <property type="project" value="InterPro"/>
</dbReference>
<feature type="transmembrane region" description="Helical" evidence="10">
    <location>
        <begin position="75"/>
        <end position="94"/>
    </location>
</feature>
<proteinExistence type="inferred from homology"/>
<evidence type="ECO:0000256" key="9">
    <source>
        <dbReference type="SAM" id="MobiDB-lite"/>
    </source>
</evidence>
<evidence type="ECO:0000256" key="10">
    <source>
        <dbReference type="SAM" id="Phobius"/>
    </source>
</evidence>
<evidence type="ECO:0000256" key="6">
    <source>
        <dbReference type="ARBA" id="ARBA00022927"/>
    </source>
</evidence>
<dbReference type="Pfam" id="PF03169">
    <property type="entry name" value="OPT"/>
    <property type="match status" value="1"/>
</dbReference>
<accession>A0AAD7TFC4</accession>
<feature type="transmembrane region" description="Helical" evidence="10">
    <location>
        <begin position="541"/>
        <end position="564"/>
    </location>
</feature>
<feature type="transmembrane region" description="Helical" evidence="10">
    <location>
        <begin position="654"/>
        <end position="679"/>
    </location>
</feature>
<feature type="transmembrane region" description="Helical" evidence="10">
    <location>
        <begin position="307"/>
        <end position="330"/>
    </location>
</feature>
<evidence type="ECO:0000313" key="12">
    <source>
        <dbReference type="Proteomes" id="UP001215151"/>
    </source>
</evidence>
<keyword evidence="5" id="KW-0571">Peptide transport</keyword>
<feature type="transmembrane region" description="Helical" evidence="10">
    <location>
        <begin position="463"/>
        <end position="487"/>
    </location>
</feature>
<reference evidence="11" key="1">
    <citation type="submission" date="2022-11" db="EMBL/GenBank/DDBJ databases">
        <title>Genome Sequence of Cubamyces cubensis.</title>
        <authorList>
            <person name="Buettner E."/>
        </authorList>
    </citation>
    <scope>NUCLEOTIDE SEQUENCE</scope>
    <source>
        <strain evidence="11">MPL-01</strain>
    </source>
</reference>
<dbReference type="InterPro" id="IPR004813">
    <property type="entry name" value="OPT"/>
</dbReference>
<feature type="transmembrane region" description="Helical" evidence="10">
    <location>
        <begin position="235"/>
        <end position="258"/>
    </location>
</feature>
<feature type="transmembrane region" description="Helical" evidence="10">
    <location>
        <begin position="278"/>
        <end position="300"/>
    </location>
</feature>
<keyword evidence="7 10" id="KW-1133">Transmembrane helix</keyword>
<dbReference type="Proteomes" id="UP001215151">
    <property type="component" value="Unassembled WGS sequence"/>
</dbReference>
<evidence type="ECO:0000256" key="8">
    <source>
        <dbReference type="ARBA" id="ARBA00023136"/>
    </source>
</evidence>
<comment type="subcellular location">
    <subcellularLocation>
        <location evidence="1">Membrane</location>
        <topology evidence="1">Multi-pass membrane protein</topology>
    </subcellularLocation>
</comment>
<evidence type="ECO:0000313" key="11">
    <source>
        <dbReference type="EMBL" id="KAJ8454759.1"/>
    </source>
</evidence>
<keyword evidence="3" id="KW-0813">Transport</keyword>
<name>A0AAD7TFC4_9APHY</name>
<feature type="transmembrane region" description="Helical" evidence="10">
    <location>
        <begin position="139"/>
        <end position="160"/>
    </location>
</feature>
<feature type="transmembrane region" description="Helical" evidence="10">
    <location>
        <begin position="613"/>
        <end position="634"/>
    </location>
</feature>
<dbReference type="AlphaFoldDB" id="A0AAD7TFC4"/>
<evidence type="ECO:0000256" key="2">
    <source>
        <dbReference type="ARBA" id="ARBA00008807"/>
    </source>
</evidence>